<dbReference type="Proteomes" id="UP000625711">
    <property type="component" value="Unassembled WGS sequence"/>
</dbReference>
<protein>
    <submittedName>
        <fullName evidence="1">Uncharacterized protein</fullName>
    </submittedName>
</protein>
<organism evidence="1 2">
    <name type="scientific">Rhynchophorus ferrugineus</name>
    <name type="common">Red palm weevil</name>
    <name type="synonym">Curculio ferrugineus</name>
    <dbReference type="NCBI Taxonomy" id="354439"/>
    <lineage>
        <taxon>Eukaryota</taxon>
        <taxon>Metazoa</taxon>
        <taxon>Ecdysozoa</taxon>
        <taxon>Arthropoda</taxon>
        <taxon>Hexapoda</taxon>
        <taxon>Insecta</taxon>
        <taxon>Pterygota</taxon>
        <taxon>Neoptera</taxon>
        <taxon>Endopterygota</taxon>
        <taxon>Coleoptera</taxon>
        <taxon>Polyphaga</taxon>
        <taxon>Cucujiformia</taxon>
        <taxon>Curculionidae</taxon>
        <taxon>Dryophthorinae</taxon>
        <taxon>Rhynchophorus</taxon>
    </lineage>
</organism>
<keyword evidence="2" id="KW-1185">Reference proteome</keyword>
<evidence type="ECO:0000313" key="1">
    <source>
        <dbReference type="EMBL" id="KAF7270591.1"/>
    </source>
</evidence>
<gene>
    <name evidence="1" type="ORF">GWI33_016482</name>
</gene>
<evidence type="ECO:0000313" key="2">
    <source>
        <dbReference type="Proteomes" id="UP000625711"/>
    </source>
</evidence>
<reference evidence="1" key="1">
    <citation type="submission" date="2020-08" db="EMBL/GenBank/DDBJ databases">
        <title>Genome sequencing and assembly of the red palm weevil Rhynchophorus ferrugineus.</title>
        <authorList>
            <person name="Dias G.B."/>
            <person name="Bergman C.M."/>
            <person name="Manee M."/>
        </authorList>
    </citation>
    <scope>NUCLEOTIDE SEQUENCE</scope>
    <source>
        <strain evidence="1">AA-2017</strain>
        <tissue evidence="1">Whole larva</tissue>
    </source>
</reference>
<proteinExistence type="predicted"/>
<comment type="caution">
    <text evidence="1">The sequence shown here is derived from an EMBL/GenBank/DDBJ whole genome shotgun (WGS) entry which is preliminary data.</text>
</comment>
<sequence>MLKEHSLWPPDWWATRCGPPQVGGKQVARPLKSLYGDCRPQVDGTLVARPSGRRHACCGPLEEASR</sequence>
<name>A0A834I1P3_RHYFE</name>
<dbReference type="AlphaFoldDB" id="A0A834I1P3"/>
<accession>A0A834I1P3</accession>
<dbReference type="EMBL" id="JAACXV010014079">
    <property type="protein sequence ID" value="KAF7270591.1"/>
    <property type="molecule type" value="Genomic_DNA"/>
</dbReference>